<feature type="compositionally biased region" description="Basic and acidic residues" evidence="1">
    <location>
        <begin position="350"/>
        <end position="360"/>
    </location>
</feature>
<evidence type="ECO:0000313" key="6">
    <source>
        <dbReference type="Proteomes" id="UP000800040"/>
    </source>
</evidence>
<dbReference type="PANTHER" id="PTHR40622">
    <property type="match status" value="1"/>
</dbReference>
<dbReference type="EMBL" id="ML975254">
    <property type="protein sequence ID" value="KAF1838194.1"/>
    <property type="molecule type" value="Genomic_DNA"/>
</dbReference>
<feature type="compositionally biased region" description="Basic residues" evidence="1">
    <location>
        <begin position="221"/>
        <end position="231"/>
    </location>
</feature>
<dbReference type="OrthoDB" id="5409353at2759"/>
<evidence type="ECO:0000256" key="1">
    <source>
        <dbReference type="SAM" id="MobiDB-lite"/>
    </source>
</evidence>
<keyword evidence="2" id="KW-0812">Transmembrane</keyword>
<feature type="region of interest" description="Disordered" evidence="1">
    <location>
        <begin position="221"/>
        <end position="260"/>
    </location>
</feature>
<dbReference type="Proteomes" id="UP000800040">
    <property type="component" value="Unassembled WGS sequence"/>
</dbReference>
<protein>
    <recommendedName>
        <fullName evidence="4">DUF7728 domain-containing protein</fullName>
    </recommendedName>
</protein>
<reference evidence="5" key="1">
    <citation type="submission" date="2020-01" db="EMBL/GenBank/DDBJ databases">
        <authorList>
            <consortium name="DOE Joint Genome Institute"/>
            <person name="Haridas S."/>
            <person name="Albert R."/>
            <person name="Binder M."/>
            <person name="Bloem J."/>
            <person name="Labutti K."/>
            <person name="Salamov A."/>
            <person name="Andreopoulos B."/>
            <person name="Baker S.E."/>
            <person name="Barry K."/>
            <person name="Bills G."/>
            <person name="Bluhm B.H."/>
            <person name="Cannon C."/>
            <person name="Castanera R."/>
            <person name="Culley D.E."/>
            <person name="Daum C."/>
            <person name="Ezra D."/>
            <person name="Gonzalez J.B."/>
            <person name="Henrissat B."/>
            <person name="Kuo A."/>
            <person name="Liang C."/>
            <person name="Lipzen A."/>
            <person name="Lutzoni F."/>
            <person name="Magnuson J."/>
            <person name="Mondo S."/>
            <person name="Nolan M."/>
            <person name="Ohm R."/>
            <person name="Pangilinan J."/>
            <person name="Park H.-J."/>
            <person name="Ramirez L."/>
            <person name="Alfaro M."/>
            <person name="Sun H."/>
            <person name="Tritt A."/>
            <person name="Yoshinaga Y."/>
            <person name="Zwiers L.-H."/>
            <person name="Turgeon B.G."/>
            <person name="Goodwin S.B."/>
            <person name="Spatafora J.W."/>
            <person name="Crous P.W."/>
            <person name="Grigoriev I.V."/>
        </authorList>
    </citation>
    <scope>NUCLEOTIDE SEQUENCE</scope>
    <source>
        <strain evidence="5">P77</strain>
    </source>
</reference>
<feature type="domain" description="DUF7728" evidence="4">
    <location>
        <begin position="45"/>
        <end position="184"/>
    </location>
</feature>
<gene>
    <name evidence="5" type="ORF">BDW02DRAFT_576500</name>
</gene>
<feature type="transmembrane region" description="Helical" evidence="2">
    <location>
        <begin position="272"/>
        <end position="303"/>
    </location>
</feature>
<dbReference type="Pfam" id="PF24854">
    <property type="entry name" value="DUF7728"/>
    <property type="match status" value="1"/>
</dbReference>
<organism evidence="5 6">
    <name type="scientific">Decorospora gaudefroyi</name>
    <dbReference type="NCBI Taxonomy" id="184978"/>
    <lineage>
        <taxon>Eukaryota</taxon>
        <taxon>Fungi</taxon>
        <taxon>Dikarya</taxon>
        <taxon>Ascomycota</taxon>
        <taxon>Pezizomycotina</taxon>
        <taxon>Dothideomycetes</taxon>
        <taxon>Pleosporomycetidae</taxon>
        <taxon>Pleosporales</taxon>
        <taxon>Pleosporineae</taxon>
        <taxon>Pleosporaceae</taxon>
        <taxon>Decorospora</taxon>
    </lineage>
</organism>
<keyword evidence="2" id="KW-0472">Membrane</keyword>
<dbReference type="InterPro" id="IPR056145">
    <property type="entry name" value="DUF7728"/>
</dbReference>
<feature type="compositionally biased region" description="Basic residues" evidence="1">
    <location>
        <begin position="243"/>
        <end position="260"/>
    </location>
</feature>
<keyword evidence="2" id="KW-1133">Transmembrane helix</keyword>
<accession>A0A6A5KUJ9</accession>
<keyword evidence="6" id="KW-1185">Reference proteome</keyword>
<feature type="region of interest" description="Disordered" evidence="1">
    <location>
        <begin position="317"/>
        <end position="360"/>
    </location>
</feature>
<feature type="compositionally biased region" description="Acidic residues" evidence="1">
    <location>
        <begin position="317"/>
        <end position="328"/>
    </location>
</feature>
<dbReference type="PANTHER" id="PTHR40622:SF1">
    <property type="match status" value="1"/>
</dbReference>
<feature type="chain" id="PRO_5025509468" description="DUF7728 domain-containing protein" evidence="3">
    <location>
        <begin position="19"/>
        <end position="360"/>
    </location>
</feature>
<evidence type="ECO:0000256" key="2">
    <source>
        <dbReference type="SAM" id="Phobius"/>
    </source>
</evidence>
<evidence type="ECO:0000256" key="3">
    <source>
        <dbReference type="SAM" id="SignalP"/>
    </source>
</evidence>
<evidence type="ECO:0000259" key="4">
    <source>
        <dbReference type="Pfam" id="PF24854"/>
    </source>
</evidence>
<feature type="signal peptide" evidence="3">
    <location>
        <begin position="1"/>
        <end position="18"/>
    </location>
</feature>
<keyword evidence="3" id="KW-0732">Signal</keyword>
<dbReference type="AlphaFoldDB" id="A0A6A5KUJ9"/>
<proteinExistence type="predicted"/>
<evidence type="ECO:0000313" key="5">
    <source>
        <dbReference type="EMBL" id="KAF1838194.1"/>
    </source>
</evidence>
<sequence>MSPSKLGVFANLALAASAVLIPSTMITEDLGDDRAVETLTINPFKRSVAVECPKCAFATMEGESLKWKADAGSAFLLDFDVGPREDSLTLDGYQLYPPAFSLASQPFYVTQIDPASAEGLRLRVTGYEFSFDGAETISEAGTELLPMMLRIKSVEGTAVQSAALAINVLKDSEGRLMIASFNEAKPNEATPTDQEKECSEWPLLCKWKGIMADRIEKMKKMGRPGCHKRPHGSPNNPMAHEGKPHHHPHHRPHHHSHHGHHHHRFSMFLRRAFFTILVPIFIGVLAGTLTYVIGMALGCLIAVTMAKVRGQRYEPIALDEEDIEESEERSEKEEYAGLPAYEAPPVYEEAPVKEADEEAK</sequence>
<name>A0A6A5KUJ9_9PLEO</name>